<dbReference type="Gene3D" id="3.40.50.2300">
    <property type="match status" value="1"/>
</dbReference>
<dbReference type="GO" id="GO:0000160">
    <property type="term" value="P:phosphorelay signal transduction system"/>
    <property type="evidence" value="ECO:0007669"/>
    <property type="project" value="InterPro"/>
</dbReference>
<feature type="coiled-coil region" evidence="1">
    <location>
        <begin position="120"/>
        <end position="150"/>
    </location>
</feature>
<gene>
    <name evidence="5" type="ORF">MNBD_GAMMA18-78</name>
</gene>
<dbReference type="InterPro" id="IPR037522">
    <property type="entry name" value="HD_GYP_dom"/>
</dbReference>
<dbReference type="CDD" id="cd17569">
    <property type="entry name" value="REC_HupR-like"/>
    <property type="match status" value="1"/>
</dbReference>
<dbReference type="InterPro" id="IPR052020">
    <property type="entry name" value="Cyclic_di-GMP/3'3'-cGAMP_PDE"/>
</dbReference>
<feature type="domain" description="HD" evidence="3">
    <location>
        <begin position="210"/>
        <end position="333"/>
    </location>
</feature>
<dbReference type="SMART" id="SM00471">
    <property type="entry name" value="HDc"/>
    <property type="match status" value="1"/>
</dbReference>
<dbReference type="SMART" id="SM00448">
    <property type="entry name" value="REC"/>
    <property type="match status" value="1"/>
</dbReference>
<sequence length="450" mass="50746">MSETQSLVATLLFVDDEANILSSLKRLFRPLGYRIHTALSGAEGLDLLARESVDLIISDMRMPEMDGATFLKKAAEKWPDTVRILLTGYSDLGSTIAAVNQGQIYRYISKPWEDHELTLAVQQALKLKQLQDEKTRLEALTRQQNEQLSKLNASLESKVAARTNELRQTMGFLEEAHSSLKKQYTTSIKIFANLIELRESTIEESGEKLGASHSRRVAEQARQLGIAMGLSKDALQDLLFAALLHDIGKIALPDVLLERPYNEMSSDERKEFEKHPILGQAALVALEPLHAAGELIRAHHEQVDGRGYPDQLRDDEIPLGARILSVVDDFNALLSGTFFRHCHTQKEACDFLLKERNRRYDAKIVDHFIKRLESDKQQAPAFAEQCLKSGTLRNNMLLTRDLVAPNGVLLLAKGHQLNDELIHKIAQLEKRVNYDLSFYVTEEVLESSLE</sequence>
<dbReference type="SUPFAM" id="SSF52172">
    <property type="entry name" value="CheY-like"/>
    <property type="match status" value="1"/>
</dbReference>
<organism evidence="5">
    <name type="scientific">hydrothermal vent metagenome</name>
    <dbReference type="NCBI Taxonomy" id="652676"/>
    <lineage>
        <taxon>unclassified sequences</taxon>
        <taxon>metagenomes</taxon>
        <taxon>ecological metagenomes</taxon>
    </lineage>
</organism>
<evidence type="ECO:0000259" key="4">
    <source>
        <dbReference type="PROSITE" id="PS51832"/>
    </source>
</evidence>
<dbReference type="InterPro" id="IPR001789">
    <property type="entry name" value="Sig_transdc_resp-reg_receiver"/>
</dbReference>
<dbReference type="InterPro" id="IPR003607">
    <property type="entry name" value="HD/PDEase_dom"/>
</dbReference>
<evidence type="ECO:0000256" key="1">
    <source>
        <dbReference type="SAM" id="Coils"/>
    </source>
</evidence>
<dbReference type="PROSITE" id="PS50110">
    <property type="entry name" value="RESPONSE_REGULATORY"/>
    <property type="match status" value="1"/>
</dbReference>
<evidence type="ECO:0000259" key="3">
    <source>
        <dbReference type="PROSITE" id="PS51831"/>
    </source>
</evidence>
<dbReference type="PANTHER" id="PTHR45228">
    <property type="entry name" value="CYCLIC DI-GMP PHOSPHODIESTERASE TM_0186-RELATED"/>
    <property type="match status" value="1"/>
</dbReference>
<evidence type="ECO:0000313" key="5">
    <source>
        <dbReference type="EMBL" id="VAW87410.1"/>
    </source>
</evidence>
<dbReference type="Gene3D" id="1.10.3210.10">
    <property type="entry name" value="Hypothetical protein af1432"/>
    <property type="match status" value="1"/>
</dbReference>
<protein>
    <recommendedName>
        <fullName evidence="6">Response regulator</fullName>
    </recommendedName>
</protein>
<dbReference type="PANTHER" id="PTHR45228:SF8">
    <property type="entry name" value="TWO-COMPONENT RESPONSE REGULATOR-RELATED"/>
    <property type="match status" value="1"/>
</dbReference>
<reference evidence="5" key="1">
    <citation type="submission" date="2018-06" db="EMBL/GenBank/DDBJ databases">
        <authorList>
            <person name="Zhirakovskaya E."/>
        </authorList>
    </citation>
    <scope>NUCLEOTIDE SEQUENCE</scope>
</reference>
<dbReference type="EMBL" id="UOFP01000183">
    <property type="protein sequence ID" value="VAW87410.1"/>
    <property type="molecule type" value="Genomic_DNA"/>
</dbReference>
<dbReference type="SUPFAM" id="SSF109604">
    <property type="entry name" value="HD-domain/PDEase-like"/>
    <property type="match status" value="1"/>
</dbReference>
<dbReference type="Pfam" id="PF13487">
    <property type="entry name" value="HD_5"/>
    <property type="match status" value="1"/>
</dbReference>
<keyword evidence="1" id="KW-0175">Coiled coil</keyword>
<dbReference type="AlphaFoldDB" id="A0A3B0ZEG2"/>
<dbReference type="Pfam" id="PF00072">
    <property type="entry name" value="Response_reg"/>
    <property type="match status" value="1"/>
</dbReference>
<dbReference type="InterPro" id="IPR011006">
    <property type="entry name" value="CheY-like_superfamily"/>
</dbReference>
<dbReference type="PROSITE" id="PS51832">
    <property type="entry name" value="HD_GYP"/>
    <property type="match status" value="1"/>
</dbReference>
<dbReference type="InterPro" id="IPR006674">
    <property type="entry name" value="HD_domain"/>
</dbReference>
<evidence type="ECO:0000259" key="2">
    <source>
        <dbReference type="PROSITE" id="PS50110"/>
    </source>
</evidence>
<proteinExistence type="predicted"/>
<evidence type="ECO:0008006" key="6">
    <source>
        <dbReference type="Google" id="ProtNLM"/>
    </source>
</evidence>
<name>A0A3B0ZEG2_9ZZZZ</name>
<dbReference type="PROSITE" id="PS51831">
    <property type="entry name" value="HD"/>
    <property type="match status" value="1"/>
</dbReference>
<feature type="domain" description="Response regulatory" evidence="2">
    <location>
        <begin position="10"/>
        <end position="125"/>
    </location>
</feature>
<dbReference type="CDD" id="cd00077">
    <property type="entry name" value="HDc"/>
    <property type="match status" value="1"/>
</dbReference>
<accession>A0A3B0ZEG2</accession>
<feature type="domain" description="HD-GYP" evidence="4">
    <location>
        <begin position="188"/>
        <end position="384"/>
    </location>
</feature>